<evidence type="ECO:0000313" key="2">
    <source>
        <dbReference type="Proteomes" id="UP000094236"/>
    </source>
</evidence>
<name>A0A1E4TUR6_PACTA</name>
<organism evidence="1 2">
    <name type="scientific">Pachysolen tannophilus NRRL Y-2460</name>
    <dbReference type="NCBI Taxonomy" id="669874"/>
    <lineage>
        <taxon>Eukaryota</taxon>
        <taxon>Fungi</taxon>
        <taxon>Dikarya</taxon>
        <taxon>Ascomycota</taxon>
        <taxon>Saccharomycotina</taxon>
        <taxon>Pichiomycetes</taxon>
        <taxon>Pachysolenaceae</taxon>
        <taxon>Pachysolen</taxon>
    </lineage>
</organism>
<keyword evidence="2" id="KW-1185">Reference proteome</keyword>
<gene>
    <name evidence="1" type="ORF">PACTADRAFT_33966</name>
</gene>
<dbReference type="Proteomes" id="UP000094236">
    <property type="component" value="Unassembled WGS sequence"/>
</dbReference>
<dbReference type="OrthoDB" id="5358702at2759"/>
<reference evidence="2" key="1">
    <citation type="submission" date="2016-05" db="EMBL/GenBank/DDBJ databases">
        <title>Comparative genomics of biotechnologically important yeasts.</title>
        <authorList>
            <consortium name="DOE Joint Genome Institute"/>
            <person name="Riley R."/>
            <person name="Haridas S."/>
            <person name="Wolfe K.H."/>
            <person name="Lopes M.R."/>
            <person name="Hittinger C.T."/>
            <person name="Goker M."/>
            <person name="Salamov A."/>
            <person name="Wisecaver J."/>
            <person name="Long T.M."/>
            <person name="Aerts A.L."/>
            <person name="Barry K."/>
            <person name="Choi C."/>
            <person name="Clum A."/>
            <person name="Coughlan A.Y."/>
            <person name="Deshpande S."/>
            <person name="Douglass A.P."/>
            <person name="Hanson S.J."/>
            <person name="Klenk H.-P."/>
            <person name="Labutti K."/>
            <person name="Lapidus A."/>
            <person name="Lindquist E."/>
            <person name="Lipzen A."/>
            <person name="Meier-Kolthoff J.P."/>
            <person name="Ohm R.A."/>
            <person name="Otillar R.P."/>
            <person name="Pangilinan J."/>
            <person name="Peng Y."/>
            <person name="Rokas A."/>
            <person name="Rosa C.A."/>
            <person name="Scheuner C."/>
            <person name="Sibirny A.A."/>
            <person name="Slot J.C."/>
            <person name="Stielow J.B."/>
            <person name="Sun H."/>
            <person name="Kurtzman C.P."/>
            <person name="Blackwell M."/>
            <person name="Grigoriev I.V."/>
            <person name="Jeffries T.W."/>
        </authorList>
    </citation>
    <scope>NUCLEOTIDE SEQUENCE [LARGE SCALE GENOMIC DNA]</scope>
    <source>
        <strain evidence="2">NRRL Y-2460</strain>
    </source>
</reference>
<proteinExistence type="predicted"/>
<accession>A0A1E4TUR6</accession>
<dbReference type="AlphaFoldDB" id="A0A1E4TUR6"/>
<evidence type="ECO:0000313" key="1">
    <source>
        <dbReference type="EMBL" id="ODV95398.1"/>
    </source>
</evidence>
<dbReference type="EMBL" id="KV454014">
    <property type="protein sequence ID" value="ODV95398.1"/>
    <property type="molecule type" value="Genomic_DNA"/>
</dbReference>
<protein>
    <submittedName>
        <fullName evidence="1">Uncharacterized protein</fullName>
    </submittedName>
</protein>
<sequence>MLIHQLLDEVSSLNSNDIQITLLPYSKSKYIEIYGQREDSESFDSSKNYIVVNNEIIIFKDIYFSIFLECHKALKIRNVDLSDDEKLKYQYGLLLTSPGNHTLLNDHEKLVYQLISKQQQQDVNSDLLDFEFKYVSMLLRSSISRINKSSCLWTFYEKLIVLLHHHFKYHHTDFVLRTILQSAKMHHNNYYCWSFARFFKWFIEEIIQGVTLDEDKYFQSFYNFCTGNVFDNSSWVFLIQLFIPSCDTEVASFYENRYKYMVSNLREWFRMDEFKPVKTDREVDLNKAKKRFSDLIKFIENSYCKSYIPYRCLLLLTQEPKLKNEFVKQLFDLHGGFFQSVIDFERKFKVKIVLCNGYTDFEIANENDNQIKEELKRDVLFIEGLKINGNKKRMLMWYDNFYINSQV</sequence>